<reference evidence="2 3" key="1">
    <citation type="submission" date="2024-01" db="EMBL/GenBank/DDBJ databases">
        <title>The genomes of 5 underutilized Papilionoideae crops provide insights into root nodulation and disease resistanc.</title>
        <authorList>
            <person name="Jiang F."/>
        </authorList>
    </citation>
    <scope>NUCLEOTIDE SEQUENCE [LARGE SCALE GENOMIC DNA]</scope>
    <source>
        <strain evidence="2">LVBAO_FW01</strain>
        <tissue evidence="2">Leaves</tissue>
    </source>
</reference>
<feature type="region of interest" description="Disordered" evidence="1">
    <location>
        <begin position="44"/>
        <end position="63"/>
    </location>
</feature>
<evidence type="ECO:0000256" key="1">
    <source>
        <dbReference type="SAM" id="MobiDB-lite"/>
    </source>
</evidence>
<comment type="caution">
    <text evidence="2">The sequence shown here is derived from an EMBL/GenBank/DDBJ whole genome shotgun (WGS) entry which is preliminary data.</text>
</comment>
<organism evidence="2 3">
    <name type="scientific">Canavalia gladiata</name>
    <name type="common">Sword bean</name>
    <name type="synonym">Dolichos gladiatus</name>
    <dbReference type="NCBI Taxonomy" id="3824"/>
    <lineage>
        <taxon>Eukaryota</taxon>
        <taxon>Viridiplantae</taxon>
        <taxon>Streptophyta</taxon>
        <taxon>Embryophyta</taxon>
        <taxon>Tracheophyta</taxon>
        <taxon>Spermatophyta</taxon>
        <taxon>Magnoliopsida</taxon>
        <taxon>eudicotyledons</taxon>
        <taxon>Gunneridae</taxon>
        <taxon>Pentapetalae</taxon>
        <taxon>rosids</taxon>
        <taxon>fabids</taxon>
        <taxon>Fabales</taxon>
        <taxon>Fabaceae</taxon>
        <taxon>Papilionoideae</taxon>
        <taxon>50 kb inversion clade</taxon>
        <taxon>NPAAA clade</taxon>
        <taxon>indigoferoid/millettioid clade</taxon>
        <taxon>Phaseoleae</taxon>
        <taxon>Canavalia</taxon>
    </lineage>
</organism>
<gene>
    <name evidence="2" type="ORF">VNO77_18910</name>
</gene>
<name>A0AAN9LLJ3_CANGL</name>
<dbReference type="AlphaFoldDB" id="A0AAN9LLJ3"/>
<evidence type="ECO:0000313" key="2">
    <source>
        <dbReference type="EMBL" id="KAK7338305.1"/>
    </source>
</evidence>
<dbReference type="EMBL" id="JAYMYQ010000004">
    <property type="protein sequence ID" value="KAK7338305.1"/>
    <property type="molecule type" value="Genomic_DNA"/>
</dbReference>
<dbReference type="Proteomes" id="UP001367508">
    <property type="component" value="Unassembled WGS sequence"/>
</dbReference>
<keyword evidence="3" id="KW-1185">Reference proteome</keyword>
<accession>A0AAN9LLJ3</accession>
<sequence length="117" mass="12754">MAWEEAYSAWQGRSRLNGLAACAGGSQLTWSLGRGAERHKLQAQGKGAMNSQGHPSAIRTGDANSRMDRLSDFDSTDLSSNPTLVLINRSQARLPSPIRMIHTNLNICMRQSNLISS</sequence>
<evidence type="ECO:0000313" key="3">
    <source>
        <dbReference type="Proteomes" id="UP001367508"/>
    </source>
</evidence>
<proteinExistence type="predicted"/>
<protein>
    <submittedName>
        <fullName evidence="2">Uncharacterized protein</fullName>
    </submittedName>
</protein>